<sequence length="124" mass="13858">MPSSMAAIAVATMLRALAQLIQRPESHSLSHTNTTKKASTEQRNAKLKYMGSWGDELTALNLIWQELIIGLPRPETQQNLWTKFYNTRICSLSGCSTSASSHGNKTCKPLKQQQQQQNEIKTLV</sequence>
<proteinExistence type="predicted"/>
<gene>
    <name evidence="2" type="ordered locus">LOC_Os12g06170</name>
</gene>
<dbReference type="EMBL" id="DP000011">
    <property type="protein sequence ID" value="ABA96512.1"/>
    <property type="molecule type" value="Genomic_DNA"/>
</dbReference>
<organism evidence="2">
    <name type="scientific">Oryza sativa subsp. japonica</name>
    <name type="common">Rice</name>
    <dbReference type="NCBI Taxonomy" id="39947"/>
    <lineage>
        <taxon>Eukaryota</taxon>
        <taxon>Viridiplantae</taxon>
        <taxon>Streptophyta</taxon>
        <taxon>Embryophyta</taxon>
        <taxon>Tracheophyta</taxon>
        <taxon>Spermatophyta</taxon>
        <taxon>Magnoliopsida</taxon>
        <taxon>Liliopsida</taxon>
        <taxon>Poales</taxon>
        <taxon>Poaceae</taxon>
        <taxon>BOP clade</taxon>
        <taxon>Oryzoideae</taxon>
        <taxon>Oryzeae</taxon>
        <taxon>Oryzinae</taxon>
        <taxon>Oryza</taxon>
        <taxon>Oryza sativa</taxon>
    </lineage>
</organism>
<feature type="signal peptide" evidence="1">
    <location>
        <begin position="1"/>
        <end position="18"/>
    </location>
</feature>
<name>Q2QXG1_ORYSJ</name>
<keyword evidence="1" id="KW-0732">Signal</keyword>
<feature type="chain" id="PRO_5004214472" description="Secreted protein" evidence="1">
    <location>
        <begin position="19"/>
        <end position="124"/>
    </location>
</feature>
<protein>
    <recommendedName>
        <fullName evidence="3">Secreted protein</fullName>
    </recommendedName>
</protein>
<accession>Q2QXG1</accession>
<reference evidence="2" key="3">
    <citation type="submission" date="2006-01" db="EMBL/GenBank/DDBJ databases">
        <authorList>
            <person name="Buell R."/>
        </authorList>
    </citation>
    <scope>NUCLEOTIDE SEQUENCE</scope>
</reference>
<evidence type="ECO:0000313" key="2">
    <source>
        <dbReference type="EMBL" id="ABA96512.1"/>
    </source>
</evidence>
<dbReference type="AlphaFoldDB" id="Q2QXG1"/>
<reference evidence="2" key="1">
    <citation type="journal article" date="2005" name="BMC Biol.">
        <title>The sequence of rice chromosomes 11 and 12, rich in disease resistance genes and recent gene duplications.</title>
        <authorList>
            <consortium name="The rice chromosomes 11 and 12 sequencing consortia"/>
        </authorList>
    </citation>
    <scope>NUCLEOTIDE SEQUENCE [LARGE SCALE GENOMIC DNA]</scope>
</reference>
<reference evidence="2" key="2">
    <citation type="submission" date="2005-04" db="EMBL/GenBank/DDBJ databases">
        <authorList>
            <person name="Buell C.R."/>
            <person name="Wing R.A."/>
            <person name="McCombie W.A."/>
            <person name="Ouyang S."/>
        </authorList>
    </citation>
    <scope>NUCLEOTIDE SEQUENCE</scope>
</reference>
<evidence type="ECO:0008006" key="3">
    <source>
        <dbReference type="Google" id="ProtNLM"/>
    </source>
</evidence>
<evidence type="ECO:0000256" key="1">
    <source>
        <dbReference type="SAM" id="SignalP"/>
    </source>
</evidence>